<name>A0A9N9EEC2_9GLOM</name>
<keyword evidence="2" id="KW-1185">Reference proteome</keyword>
<comment type="caution">
    <text evidence="1">The sequence shown here is derived from an EMBL/GenBank/DDBJ whole genome shotgun (WGS) entry which is preliminary data.</text>
</comment>
<organism evidence="1 2">
    <name type="scientific">Cetraspora pellucida</name>
    <dbReference type="NCBI Taxonomy" id="1433469"/>
    <lineage>
        <taxon>Eukaryota</taxon>
        <taxon>Fungi</taxon>
        <taxon>Fungi incertae sedis</taxon>
        <taxon>Mucoromycota</taxon>
        <taxon>Glomeromycotina</taxon>
        <taxon>Glomeromycetes</taxon>
        <taxon>Diversisporales</taxon>
        <taxon>Gigasporaceae</taxon>
        <taxon>Cetraspora</taxon>
    </lineage>
</organism>
<dbReference type="AlphaFoldDB" id="A0A9N9EEC2"/>
<sequence>MDSPFLCYFLSKDNATFLYQYHFSYKNSLVGKIQSNSFEDDEEEENYSYEDFNNEEFKVKTEIQSTQCAENSNKIIKAKLSWSSQLVDVIDEF</sequence>
<reference evidence="1" key="1">
    <citation type="submission" date="2021-06" db="EMBL/GenBank/DDBJ databases">
        <authorList>
            <person name="Kallberg Y."/>
            <person name="Tangrot J."/>
            <person name="Rosling A."/>
        </authorList>
    </citation>
    <scope>NUCLEOTIDE SEQUENCE</scope>
    <source>
        <strain evidence="1">FL966</strain>
    </source>
</reference>
<protein>
    <submittedName>
        <fullName evidence="1">25195_t:CDS:1</fullName>
    </submittedName>
</protein>
<evidence type="ECO:0000313" key="2">
    <source>
        <dbReference type="Proteomes" id="UP000789759"/>
    </source>
</evidence>
<dbReference type="EMBL" id="CAJVQA010008645">
    <property type="protein sequence ID" value="CAG8675044.1"/>
    <property type="molecule type" value="Genomic_DNA"/>
</dbReference>
<gene>
    <name evidence="1" type="ORF">CPELLU_LOCUS10476</name>
</gene>
<dbReference type="Proteomes" id="UP000789759">
    <property type="component" value="Unassembled WGS sequence"/>
</dbReference>
<accession>A0A9N9EEC2</accession>
<proteinExistence type="predicted"/>
<evidence type="ECO:0000313" key="1">
    <source>
        <dbReference type="EMBL" id="CAG8675044.1"/>
    </source>
</evidence>